<dbReference type="Proteomes" id="UP000215453">
    <property type="component" value="Chromosome 1"/>
</dbReference>
<dbReference type="PANTHER" id="PTHR15682:SF2">
    <property type="entry name" value="UNHEALTHY RIBOSOME BIOGENESIS PROTEIN 2 HOMOLOG"/>
    <property type="match status" value="1"/>
</dbReference>
<proteinExistence type="predicted"/>
<feature type="domain" description="Nucleolar 27S pre-rRNA processing Urb2/Npa2 C-terminal" evidence="1">
    <location>
        <begin position="1148"/>
        <end position="1359"/>
    </location>
</feature>
<evidence type="ECO:0000259" key="1">
    <source>
        <dbReference type="Pfam" id="PF10441"/>
    </source>
</evidence>
<evidence type="ECO:0000313" key="2">
    <source>
        <dbReference type="EMBL" id="SMY19673.1"/>
    </source>
</evidence>
<gene>
    <name evidence="2" type="ORF">ZT1A5_G1108</name>
</gene>
<evidence type="ECO:0000313" key="3">
    <source>
        <dbReference type="Proteomes" id="UP000215453"/>
    </source>
</evidence>
<dbReference type="Pfam" id="PF10441">
    <property type="entry name" value="Urb2"/>
    <property type="match status" value="1"/>
</dbReference>
<name>A0A1Y6L5A3_ZYMTR</name>
<dbReference type="InterPro" id="IPR018849">
    <property type="entry name" value="Urb2/Npa2_C"/>
</dbReference>
<dbReference type="PANTHER" id="PTHR15682">
    <property type="entry name" value="UNHEALTHY RIBOSOME BIOGENESIS PROTEIN 2 HOMOLOG"/>
    <property type="match status" value="1"/>
</dbReference>
<protein>
    <recommendedName>
        <fullName evidence="1">Nucleolar 27S pre-rRNA processing Urb2/Npa2 C-terminal domain-containing protein</fullName>
    </recommendedName>
</protein>
<sequence length="1360" mass="150141">MVGSGMDDRPSLDRLKALDSLPNLESQFAEAKSICSHNARAEMILRWLMGKFKSSTETCRETKAWDVLASTIRLTSPQKIALFLYQLPGVLQDTFSAQELSQALLYSVTELLNLLLELGRGPDGAAIKALLSMESSAAALLCGNWLRHVHTHSHGIRETQHLIARSLLDPALQIWELRKRQDSDDMNFNTHCLVSVLPLLEVLEGGDETGSKRRRGESLPGSARSCERALESLVAKHTILPARSAFFRKTDPQARRLQHGLNQATIGEALASLKNSLQDEANQDLLSSVPKVLDIALRSSSTPTPRHRTKERPWIESVLSAVRDSFDGRTEEEQSLALTELLRAVRVNKATLSAETLARIVRDNIASATSSKTAVNWKLVEGVVELDANVLLNPKSTNEVFDEITKEAAFDGSEDGTYRSFMESRWRDGVILPTMRAHAQSRTLSVFTDCWFKQLQAMQSIRGWSVWDSVGDALAETLENSLSGDTILELLDRYSTIIQQTTDSQANLKESEKSTQLRAALCVLGSLLRGIRSDALISSIQLRLDILLGTVLGIAELKGFKTTIASDCHYWRSLTRVFELWYPHWASKQADRQSVTSMGASLLSNKAFKSALSQFDMEDSELTLGDQARLRHSAQTYVATLCQCFGQYGGEAGCAGLCTKAIERVAEQKASAADVLIRFPSLLTTVQSDLRKGVMVALFQAAAVRASIDNDSATQLQAVLHSFQGLNKTAILEEFATVAIQELKTASKSTSASYEAVLASTMANIDAASLDQTQRTNILDTILGLPPPKQDQAGILQLRDRLALALKLASLPCQDSRLLTDATALWDIVGMLEHGITPDAQDESRLDSLDSIRLLEEISKRALRSWLGTQDREKSRELLLQMSKRIKDRVKSEKKAGKLSAGRAALALVKVAIAMIESDAREATKETLVHREAKIARAYVDMLAADVEAFSSSARNDSADLSDLDMSNCASVLAALLELPDTFLIAAGMEPPEHVKRVSIALNHVRPPSMESIHWSRLAVTVFRLEAKYMLNKELLSATAIGIIEREQPSAKEQSNVLATYEQSFAKFDVDLKLQVAFDVLTMPPCLKSFGFLLLARAAIRGLTKEDFDNSSRLPTTLLHRNLQAASQDKGFFLADINPGDELLVQRAALQNLAIIFKEKPFMVNQYGIEQTLHTLQSLLTTCQFAGALYLDMTQVLTALFLHHRSRLQGRFHLVISLLQSLLTHLFRATTLSSATPVELSIRQARALARLLESFSNPPPLRHHRGKASDLVDESRKAQAHAGQFTQYLLHHYCAQVLTGSLGEGAREALLPGLWAVIEAMEVYSSDAIKSLSAAVNNSERAVLRSVYDDWKRFGKWEGL</sequence>
<dbReference type="InterPro" id="IPR052609">
    <property type="entry name" value="Ribosome_Biogenesis_Reg"/>
</dbReference>
<dbReference type="GO" id="GO:0005730">
    <property type="term" value="C:nucleolus"/>
    <property type="evidence" value="ECO:0007669"/>
    <property type="project" value="TreeGrafter"/>
</dbReference>
<accession>A0A1Y6L5A3</accession>
<dbReference type="EMBL" id="LT882676">
    <property type="protein sequence ID" value="SMY19673.1"/>
    <property type="molecule type" value="Genomic_DNA"/>
</dbReference>
<reference evidence="2 3" key="1">
    <citation type="submission" date="2016-10" db="EMBL/GenBank/DDBJ databases">
        <authorList>
            <person name="Varghese N."/>
        </authorList>
    </citation>
    <scope>NUCLEOTIDE SEQUENCE [LARGE SCALE GENOMIC DNA]</scope>
</reference>
<organism evidence="2 3">
    <name type="scientific">Zymoseptoria tritici ST99CH_1A5</name>
    <dbReference type="NCBI Taxonomy" id="1276529"/>
    <lineage>
        <taxon>Eukaryota</taxon>
        <taxon>Fungi</taxon>
        <taxon>Dikarya</taxon>
        <taxon>Ascomycota</taxon>
        <taxon>Pezizomycotina</taxon>
        <taxon>Dothideomycetes</taxon>
        <taxon>Dothideomycetidae</taxon>
        <taxon>Mycosphaerellales</taxon>
        <taxon>Mycosphaerellaceae</taxon>
        <taxon>Zymoseptoria</taxon>
    </lineage>
</organism>
<dbReference type="GO" id="GO:0042254">
    <property type="term" value="P:ribosome biogenesis"/>
    <property type="evidence" value="ECO:0007669"/>
    <property type="project" value="TreeGrafter"/>
</dbReference>